<dbReference type="InterPro" id="IPR027815">
    <property type="entry name" value="CSC1/OSCA1-like_cyt"/>
</dbReference>
<evidence type="ECO:0000256" key="3">
    <source>
        <dbReference type="ARBA" id="ARBA00022448"/>
    </source>
</evidence>
<keyword evidence="14" id="KW-1185">Reference proteome</keyword>
<keyword evidence="4 8" id="KW-0812">Transmembrane</keyword>
<dbReference type="GO" id="GO:0005886">
    <property type="term" value="C:plasma membrane"/>
    <property type="evidence" value="ECO:0007669"/>
    <property type="project" value="TreeGrafter"/>
</dbReference>
<dbReference type="Proteomes" id="UP000005666">
    <property type="component" value="Chromosome 1"/>
</dbReference>
<feature type="transmembrane region" description="Helical" evidence="8">
    <location>
        <begin position="391"/>
        <end position="417"/>
    </location>
</feature>
<keyword evidence="6 8" id="KW-0472">Membrane</keyword>
<dbReference type="eggNOG" id="KOG1134">
    <property type="taxonomic scope" value="Eukaryota"/>
</dbReference>
<evidence type="ECO:0000259" key="12">
    <source>
        <dbReference type="Pfam" id="PF14703"/>
    </source>
</evidence>
<dbReference type="OrthoDB" id="1076608at2759"/>
<feature type="domain" description="CSC1/OSCA1-like 7TM region" evidence="9">
    <location>
        <begin position="390"/>
        <end position="662"/>
    </location>
</feature>
<evidence type="ECO:0000256" key="5">
    <source>
        <dbReference type="ARBA" id="ARBA00022989"/>
    </source>
</evidence>
<accession>G8BMN4</accession>
<dbReference type="Pfam" id="PF13967">
    <property type="entry name" value="RSN1_TM"/>
    <property type="match status" value="1"/>
</dbReference>
<feature type="transmembrane region" description="Helical" evidence="8">
    <location>
        <begin position="140"/>
        <end position="159"/>
    </location>
</feature>
<keyword evidence="5 8" id="KW-1133">Transmembrane helix</keyword>
<feature type="compositionally biased region" description="Basic and acidic residues" evidence="7">
    <location>
        <begin position="811"/>
        <end position="835"/>
    </location>
</feature>
<feature type="transmembrane region" description="Helical" evidence="8">
    <location>
        <begin position="12"/>
        <end position="32"/>
    </location>
</feature>
<dbReference type="HOGENOM" id="CLU_002458_2_1_1"/>
<comment type="similarity">
    <text evidence="2">Belongs to the CSC1 (TC 1.A.17) family.</text>
</comment>
<feature type="transmembrane region" description="Helical" evidence="8">
    <location>
        <begin position="577"/>
        <end position="599"/>
    </location>
</feature>
<feature type="region of interest" description="Disordered" evidence="7">
    <location>
        <begin position="801"/>
        <end position="842"/>
    </location>
</feature>
<feature type="transmembrane region" description="Helical" evidence="8">
    <location>
        <begin position="437"/>
        <end position="464"/>
    </location>
</feature>
<keyword evidence="3" id="KW-0813">Transport</keyword>
<evidence type="ECO:0000313" key="14">
    <source>
        <dbReference type="Proteomes" id="UP000005666"/>
    </source>
</evidence>
<evidence type="ECO:0000256" key="4">
    <source>
        <dbReference type="ARBA" id="ARBA00022692"/>
    </source>
</evidence>
<feature type="domain" description="CSC1/OSCA1-like N-terminal transmembrane" evidence="11">
    <location>
        <begin position="10"/>
        <end position="161"/>
    </location>
</feature>
<dbReference type="InterPro" id="IPR003864">
    <property type="entry name" value="CSC1/OSCA1-like_7TM"/>
</dbReference>
<feature type="domain" description="10TM putative phosphate transporter extracellular tail" evidence="10">
    <location>
        <begin position="917"/>
        <end position="1009"/>
    </location>
</feature>
<feature type="transmembrane region" description="Helical" evidence="8">
    <location>
        <begin position="644"/>
        <end position="665"/>
    </location>
</feature>
<dbReference type="InterPro" id="IPR045122">
    <property type="entry name" value="Csc1-like"/>
</dbReference>
<feature type="transmembrane region" description="Helical" evidence="8">
    <location>
        <begin position="90"/>
        <end position="113"/>
    </location>
</feature>
<gene>
    <name evidence="13" type="primary">TPHA0A00770</name>
    <name evidence="13" type="ordered locus">TPHA_0A00770</name>
</gene>
<dbReference type="PANTHER" id="PTHR13018:SF139">
    <property type="entry name" value="PHOSPHATE METABOLISM PROTEIN 7"/>
    <property type="match status" value="1"/>
</dbReference>
<name>G8BMN4_TETPH</name>
<feature type="compositionally biased region" description="Basic and acidic residues" evidence="7">
    <location>
        <begin position="757"/>
        <end position="767"/>
    </location>
</feature>
<protein>
    <recommendedName>
        <fullName evidence="15">DUF221 domain-containing protein</fullName>
    </recommendedName>
</protein>
<evidence type="ECO:0000256" key="6">
    <source>
        <dbReference type="ARBA" id="ARBA00023136"/>
    </source>
</evidence>
<dbReference type="AlphaFoldDB" id="G8BMN4"/>
<dbReference type="KEGG" id="tpf:TPHA_0A00770"/>
<dbReference type="Pfam" id="PF02714">
    <property type="entry name" value="RSN1_7TM"/>
    <property type="match status" value="1"/>
</dbReference>
<organism evidence="13 14">
    <name type="scientific">Tetrapisispora phaffii (strain ATCC 24235 / CBS 4417 / NBRC 1672 / NRRL Y-8282 / UCD 70-5)</name>
    <name type="common">Yeast</name>
    <name type="synonym">Fabospora phaffii</name>
    <dbReference type="NCBI Taxonomy" id="1071381"/>
    <lineage>
        <taxon>Eukaryota</taxon>
        <taxon>Fungi</taxon>
        <taxon>Dikarya</taxon>
        <taxon>Ascomycota</taxon>
        <taxon>Saccharomycotina</taxon>
        <taxon>Saccharomycetes</taxon>
        <taxon>Saccharomycetales</taxon>
        <taxon>Saccharomycetaceae</taxon>
        <taxon>Tetrapisispora</taxon>
    </lineage>
</organism>
<proteinExistence type="inferred from homology"/>
<feature type="compositionally biased region" description="Polar residues" evidence="7">
    <location>
        <begin position="768"/>
        <end position="787"/>
    </location>
</feature>
<dbReference type="GeneID" id="11532794"/>
<feature type="transmembrane region" description="Helical" evidence="8">
    <location>
        <begin position="671"/>
        <end position="688"/>
    </location>
</feature>
<dbReference type="Pfam" id="PF12621">
    <property type="entry name" value="PHM7_ext"/>
    <property type="match status" value="1"/>
</dbReference>
<comment type="subcellular location">
    <subcellularLocation>
        <location evidence="1">Membrane</location>
        <topology evidence="1">Multi-pass membrane protein</topology>
    </subcellularLocation>
</comment>
<dbReference type="InterPro" id="IPR032880">
    <property type="entry name" value="CSC1/OSCA1-like_N"/>
</dbReference>
<reference evidence="13 14" key="1">
    <citation type="journal article" date="2011" name="Proc. Natl. Acad. Sci. U.S.A.">
        <title>Evolutionary erosion of yeast sex chromosomes by mating-type switching accidents.</title>
        <authorList>
            <person name="Gordon J.L."/>
            <person name="Armisen D."/>
            <person name="Proux-Wera E."/>
            <person name="Oheigeartaigh S.S."/>
            <person name="Byrne K.P."/>
            <person name="Wolfe K.H."/>
        </authorList>
    </citation>
    <scope>NUCLEOTIDE SEQUENCE [LARGE SCALE GENOMIC DNA]</scope>
    <source>
        <strain evidence="14">ATCC 24235 / CBS 4417 / NBRC 1672 / NRRL Y-8282 / UCD 70-5</strain>
    </source>
</reference>
<evidence type="ECO:0000313" key="13">
    <source>
        <dbReference type="EMBL" id="CCE61162.1"/>
    </source>
</evidence>
<dbReference type="OMA" id="NWACVAL"/>
<feature type="transmembrane region" description="Helical" evidence="8">
    <location>
        <begin position="530"/>
        <end position="556"/>
    </location>
</feature>
<feature type="region of interest" description="Disordered" evidence="7">
    <location>
        <begin position="757"/>
        <end position="788"/>
    </location>
</feature>
<evidence type="ECO:0000256" key="8">
    <source>
        <dbReference type="SAM" id="Phobius"/>
    </source>
</evidence>
<evidence type="ECO:0008006" key="15">
    <source>
        <dbReference type="Google" id="ProtNLM"/>
    </source>
</evidence>
<dbReference type="GO" id="GO:0006817">
    <property type="term" value="P:phosphate ion transport"/>
    <property type="evidence" value="ECO:0007669"/>
    <property type="project" value="EnsemblFungi"/>
</dbReference>
<dbReference type="InterPro" id="IPR022257">
    <property type="entry name" value="PHM7_ext"/>
</dbReference>
<evidence type="ECO:0000256" key="1">
    <source>
        <dbReference type="ARBA" id="ARBA00004141"/>
    </source>
</evidence>
<feature type="transmembrane region" description="Helical" evidence="8">
    <location>
        <begin position="605"/>
        <end position="623"/>
    </location>
</feature>
<dbReference type="PANTHER" id="PTHR13018">
    <property type="entry name" value="PROBABLE MEMBRANE PROTEIN DUF221-RELATED"/>
    <property type="match status" value="1"/>
</dbReference>
<evidence type="ECO:0000259" key="9">
    <source>
        <dbReference type="Pfam" id="PF02714"/>
    </source>
</evidence>
<evidence type="ECO:0000259" key="10">
    <source>
        <dbReference type="Pfam" id="PF12621"/>
    </source>
</evidence>
<evidence type="ECO:0000256" key="7">
    <source>
        <dbReference type="SAM" id="MobiDB-lite"/>
    </source>
</evidence>
<dbReference type="GO" id="GO:0005227">
    <property type="term" value="F:calcium-activated cation channel activity"/>
    <property type="evidence" value="ECO:0007669"/>
    <property type="project" value="InterPro"/>
</dbReference>
<dbReference type="EMBL" id="HE612856">
    <property type="protein sequence ID" value="CCE61162.1"/>
    <property type="molecule type" value="Genomic_DNA"/>
</dbReference>
<dbReference type="Pfam" id="PF14703">
    <property type="entry name" value="PHM7_cyt"/>
    <property type="match status" value="1"/>
</dbReference>
<evidence type="ECO:0000259" key="11">
    <source>
        <dbReference type="Pfam" id="PF13967"/>
    </source>
</evidence>
<sequence length="1016" mass="116887">MPASSSSTSAFVTSLIFNGIIALIFIILFINLRPKFTRVYEPRSLKDIYTIKEEERTEPAPYGYFKWVPFLLTKRHSYLIQNASVDGYFFLRYLAIILLISFLSFFVLFPILLPVNATNGRDYKGFELLSMSNVTNKNRFYAHVFLSWIWFSIIIYIIYRELYYYVVFRHALQTSPLYDGLLSSRTIILTDLNPSKNSELERIFTKANKISVAKNVKELEKLCKERKSDTQRYESALNKMIKQSMKKKLKADKNKKYHDKLYENDRRLVNDLETYVPYEKRPKHYIGSKLPSFLKMINGKKVNTVSYLNEHIPEENEQIFTKQQEYEHSREYLRTVFIQFDTQLEAQKVYQTLDYLLGRENYAKKYIGYSPEQIVWSNLNMTTRERSWKRCLATTFLVLMIIFWAIPVAVVGMISNISFLTTKIFFLEFINNLPNFLLGLITGILPSVALSILMSLVPPVIMYVGKLRGLTTLKHIDLYCHSWYFAFQVIETFIVTTGTSSASSTVTAIIDDPSQAMTLLSNNLPKASNFYISYFLLLGLTVPTGMLLQIITLVMSKIKGMLFTSTPRQKWTSYNTLATPSMGILYPTIEIIMVILISYSIIAPLVLVFSTLALFLLYLAYVYNLNFVMGFSLDSKGRNYPKGLFHIFVGIYMSEVCLIGLFVMLKSWGCVVLEAFYLGITALLHIWFKRKFIPLFDIVPLSAIYLSRGLPNYQYPNEDLGTKEVHDLRERVKQALESDETGGVLRLATDHELKVANILKTEERNPDESSPSSGENTLSESNPSSILNGGEKKIIETEHLENANGSSDIDVDNRRNNNTDLPAHDGSEVEDKDASSKTGTTFVKGDETFRKLHYEDLEGLERPVLGNQGGEKHKSTVMHNTDVGIVYTDKTAMTRELEALPENINRSFTWKQRLKNFFHPSQAYKFETMRKRLPHVFNTTIAYSNKFISQAYINPCVSDENPKIWICKDTMGVSQQQIEEANNYNLYVTDAFTSFDKKGRAQFTFNPPDFLFEGKK</sequence>
<dbReference type="RefSeq" id="XP_003683596.1">
    <property type="nucleotide sequence ID" value="XM_003683548.1"/>
</dbReference>
<evidence type="ECO:0000256" key="2">
    <source>
        <dbReference type="ARBA" id="ARBA00007779"/>
    </source>
</evidence>
<feature type="domain" description="CSC1/OSCA1-like cytosolic" evidence="12">
    <location>
        <begin position="184"/>
        <end position="378"/>
    </location>
</feature>